<dbReference type="GO" id="GO:0005737">
    <property type="term" value="C:cytoplasm"/>
    <property type="evidence" value="ECO:0007669"/>
    <property type="project" value="TreeGrafter"/>
</dbReference>
<dbReference type="FunFam" id="3.40.30.10:FF:000007">
    <property type="entry name" value="Thioredoxin-dependent thiol peroxidase"/>
    <property type="match status" value="1"/>
</dbReference>
<dbReference type="InterPro" id="IPR000866">
    <property type="entry name" value="AhpC/TSA"/>
</dbReference>
<evidence type="ECO:0000256" key="2">
    <source>
        <dbReference type="ARBA" id="ARBA00011245"/>
    </source>
</evidence>
<keyword evidence="16" id="KW-1185">Reference proteome</keyword>
<evidence type="ECO:0000313" key="16">
    <source>
        <dbReference type="Proteomes" id="UP000243784"/>
    </source>
</evidence>
<keyword evidence="8" id="KW-0676">Redox-active center</keyword>
<keyword evidence="7" id="KW-1015">Disulfide bond</keyword>
<dbReference type="PIRSF" id="PIRSF000239">
    <property type="entry name" value="AHPC"/>
    <property type="match status" value="1"/>
</dbReference>
<dbReference type="EC" id="1.11.1.24" evidence="3"/>
<evidence type="ECO:0000313" key="15">
    <source>
        <dbReference type="EMBL" id="AOY56358.1"/>
    </source>
</evidence>
<comment type="similarity">
    <text evidence="10">Belongs to the peroxiredoxin family. BCP/PrxQ subfamily.</text>
</comment>
<dbReference type="InterPro" id="IPR036249">
    <property type="entry name" value="Thioredoxin-like_sf"/>
</dbReference>
<evidence type="ECO:0000256" key="5">
    <source>
        <dbReference type="ARBA" id="ARBA00022862"/>
    </source>
</evidence>
<evidence type="ECO:0000256" key="13">
    <source>
        <dbReference type="PIRSR" id="PIRSR000239-1"/>
    </source>
</evidence>
<evidence type="ECO:0000256" key="12">
    <source>
        <dbReference type="ARBA" id="ARBA00049091"/>
    </source>
</evidence>
<evidence type="ECO:0000256" key="1">
    <source>
        <dbReference type="ARBA" id="ARBA00003330"/>
    </source>
</evidence>
<dbReference type="CDD" id="cd03017">
    <property type="entry name" value="PRX_BCP"/>
    <property type="match status" value="1"/>
</dbReference>
<protein>
    <recommendedName>
        <fullName evidence="3">thioredoxin-dependent peroxiredoxin</fullName>
        <ecNumber evidence="3">1.11.1.24</ecNumber>
    </recommendedName>
    <alternativeName>
        <fullName evidence="11">Bacterioferritin comigratory protein</fullName>
    </alternativeName>
    <alternativeName>
        <fullName evidence="9">Thioredoxin peroxidase</fullName>
    </alternativeName>
</protein>
<dbReference type="PANTHER" id="PTHR42801:SF4">
    <property type="entry name" value="AHPC_TSA FAMILY PROTEIN"/>
    <property type="match status" value="1"/>
</dbReference>
<accession>A0A1D9DZW7</accession>
<evidence type="ECO:0000259" key="14">
    <source>
        <dbReference type="PROSITE" id="PS51352"/>
    </source>
</evidence>
<keyword evidence="4" id="KW-0575">Peroxidase</keyword>
<dbReference type="Proteomes" id="UP000243784">
    <property type="component" value="Chromosome"/>
</dbReference>
<keyword evidence="6" id="KW-0560">Oxidoreductase</keyword>
<dbReference type="InterPro" id="IPR013766">
    <property type="entry name" value="Thioredoxin_domain"/>
</dbReference>
<comment type="subunit">
    <text evidence="2">Monomer.</text>
</comment>
<dbReference type="PROSITE" id="PS51352">
    <property type="entry name" value="THIOREDOXIN_2"/>
    <property type="match status" value="1"/>
</dbReference>
<name>A0A1D9DZW7_9MICO</name>
<sequence length="157" mass="17198">MEDFAKLEKGDQIPQFDALTQSGQAFSNQSIVGKKTIFFFFPAAGSPGCTMESVEFNNELEAFESGGFQVVGVSPDSVVKLAEFQDRHGLNYTFLSDESFAVHKAFGAYGNKSLYGKLYRGVLRSTIVIDENGQVILPLYNVKATGHVAMLLRKLGL</sequence>
<dbReference type="GO" id="GO:0045454">
    <property type="term" value="P:cell redox homeostasis"/>
    <property type="evidence" value="ECO:0007669"/>
    <property type="project" value="TreeGrafter"/>
</dbReference>
<evidence type="ECO:0000256" key="7">
    <source>
        <dbReference type="ARBA" id="ARBA00023157"/>
    </source>
</evidence>
<keyword evidence="5" id="KW-0049">Antioxidant</keyword>
<comment type="function">
    <text evidence="1">Thiol-specific peroxidase that catalyzes the reduction of hydrogen peroxide and organic hydroperoxides to water and alcohols, respectively. Plays a role in cell protection against oxidative stress by detoxifying peroxides and as sensor of hydrogen peroxide-mediated signaling events.</text>
</comment>
<dbReference type="PANTHER" id="PTHR42801">
    <property type="entry name" value="THIOREDOXIN-DEPENDENT PEROXIDE REDUCTASE"/>
    <property type="match status" value="1"/>
</dbReference>
<gene>
    <name evidence="15" type="ORF">A4Z71_05245</name>
</gene>
<evidence type="ECO:0000256" key="6">
    <source>
        <dbReference type="ARBA" id="ARBA00023002"/>
    </source>
</evidence>
<evidence type="ECO:0000256" key="8">
    <source>
        <dbReference type="ARBA" id="ARBA00023284"/>
    </source>
</evidence>
<dbReference type="InterPro" id="IPR024706">
    <property type="entry name" value="Peroxiredoxin_AhpC-typ"/>
</dbReference>
<feature type="domain" description="Thioredoxin" evidence="14">
    <location>
        <begin position="7"/>
        <end position="157"/>
    </location>
</feature>
<evidence type="ECO:0000256" key="4">
    <source>
        <dbReference type="ARBA" id="ARBA00022559"/>
    </source>
</evidence>
<evidence type="ECO:0000256" key="10">
    <source>
        <dbReference type="ARBA" id="ARBA00038489"/>
    </source>
</evidence>
<dbReference type="Pfam" id="PF00578">
    <property type="entry name" value="AhpC-TSA"/>
    <property type="match status" value="1"/>
</dbReference>
<evidence type="ECO:0000256" key="11">
    <source>
        <dbReference type="ARBA" id="ARBA00041373"/>
    </source>
</evidence>
<dbReference type="GO" id="GO:0008379">
    <property type="term" value="F:thioredoxin peroxidase activity"/>
    <property type="evidence" value="ECO:0007669"/>
    <property type="project" value="TreeGrafter"/>
</dbReference>
<feature type="active site" description="Cysteine sulfenic acid (-SOH) intermediate; for peroxidase activity" evidence="13">
    <location>
        <position position="49"/>
    </location>
</feature>
<dbReference type="AlphaFoldDB" id="A0A1D9DZW7"/>
<dbReference type="RefSeq" id="WP_070954865.1">
    <property type="nucleotide sequence ID" value="NZ_CP015208.1"/>
</dbReference>
<dbReference type="OrthoDB" id="9812811at2"/>
<dbReference type="KEGG" id="rpla:A4Z71_05245"/>
<evidence type="ECO:0000256" key="3">
    <source>
        <dbReference type="ARBA" id="ARBA00013017"/>
    </source>
</evidence>
<dbReference type="GO" id="GO:0034599">
    <property type="term" value="P:cellular response to oxidative stress"/>
    <property type="evidence" value="ECO:0007669"/>
    <property type="project" value="TreeGrafter"/>
</dbReference>
<dbReference type="EMBL" id="CP015208">
    <property type="protein sequence ID" value="AOY56358.1"/>
    <property type="molecule type" value="Genomic_DNA"/>
</dbReference>
<evidence type="ECO:0000256" key="9">
    <source>
        <dbReference type="ARBA" id="ARBA00032824"/>
    </source>
</evidence>
<organism evidence="15 16">
    <name type="scientific">Candidatus Rhodoluna planktonica</name>
    <dbReference type="NCBI Taxonomy" id="535712"/>
    <lineage>
        <taxon>Bacteria</taxon>
        <taxon>Bacillati</taxon>
        <taxon>Actinomycetota</taxon>
        <taxon>Actinomycetes</taxon>
        <taxon>Micrococcales</taxon>
        <taxon>Microbacteriaceae</taxon>
        <taxon>Luna cluster</taxon>
        <taxon>Luna-1 subcluster</taxon>
        <taxon>Rhodoluna</taxon>
    </lineage>
</organism>
<dbReference type="Gene3D" id="3.40.30.10">
    <property type="entry name" value="Glutaredoxin"/>
    <property type="match status" value="1"/>
</dbReference>
<dbReference type="InterPro" id="IPR050924">
    <property type="entry name" value="Peroxiredoxin_BCP/PrxQ"/>
</dbReference>
<dbReference type="SUPFAM" id="SSF52833">
    <property type="entry name" value="Thioredoxin-like"/>
    <property type="match status" value="1"/>
</dbReference>
<dbReference type="STRING" id="535712.A4Z71_05245"/>
<proteinExistence type="inferred from homology"/>
<reference evidence="15 16" key="1">
    <citation type="journal article" date="2016" name="Biochim. Biophys. Acta">
        <title>Photochemical characterization of actinorhodopsin and its functional existence in the natural host.</title>
        <authorList>
            <person name="Nakamura S."/>
            <person name="Kikukawa T."/>
            <person name="Tamogami J."/>
            <person name="Kamiya M."/>
            <person name="Aizawa T."/>
            <person name="Hahn M.W."/>
            <person name="Ihara K."/>
            <person name="Kamo N."/>
            <person name="Demura M."/>
        </authorList>
    </citation>
    <scope>NUCLEOTIDE SEQUENCE [LARGE SCALE GENOMIC DNA]</scope>
    <source>
        <strain evidence="15 16">MWH-Dar1</strain>
    </source>
</reference>
<comment type="catalytic activity">
    <reaction evidence="12">
        <text>a hydroperoxide + [thioredoxin]-dithiol = an alcohol + [thioredoxin]-disulfide + H2O</text>
        <dbReference type="Rhea" id="RHEA:62620"/>
        <dbReference type="Rhea" id="RHEA-COMP:10698"/>
        <dbReference type="Rhea" id="RHEA-COMP:10700"/>
        <dbReference type="ChEBI" id="CHEBI:15377"/>
        <dbReference type="ChEBI" id="CHEBI:29950"/>
        <dbReference type="ChEBI" id="CHEBI:30879"/>
        <dbReference type="ChEBI" id="CHEBI:35924"/>
        <dbReference type="ChEBI" id="CHEBI:50058"/>
        <dbReference type="EC" id="1.11.1.24"/>
    </reaction>
</comment>